<dbReference type="Proteomes" id="UP000740727">
    <property type="component" value="Unassembled WGS sequence"/>
</dbReference>
<keyword evidence="1" id="KW-1133">Transmembrane helix</keyword>
<name>A0A965LLD5_9PROT</name>
<evidence type="ECO:0000313" key="3">
    <source>
        <dbReference type="Proteomes" id="UP000740727"/>
    </source>
</evidence>
<dbReference type="AlphaFoldDB" id="A0A965LLD5"/>
<sequence>MTPLAWKAARLNSNGAHTVNERGGATIFALLFAFLLIGVSALAAFEMGEIGARRAETRKIEALGLAVMERAGGGGALACQLAEGRFDISCVFGGEEIALYPKWSKGSWAIRVGWRAQEKGIW</sequence>
<evidence type="ECO:0000256" key="1">
    <source>
        <dbReference type="SAM" id="Phobius"/>
    </source>
</evidence>
<keyword evidence="1" id="KW-0812">Transmembrane</keyword>
<comment type="caution">
    <text evidence="2">The sequence shown here is derived from an EMBL/GenBank/DDBJ whole genome shotgun (WGS) entry which is preliminary data.</text>
</comment>
<accession>A0A965LLD5</accession>
<keyword evidence="1" id="KW-0472">Membrane</keyword>
<proteinExistence type="predicted"/>
<protein>
    <submittedName>
        <fullName evidence="2">Uncharacterized protein</fullName>
    </submittedName>
</protein>
<dbReference type="EMBL" id="RFXN01000057">
    <property type="protein sequence ID" value="NBR94106.1"/>
    <property type="molecule type" value="Genomic_DNA"/>
</dbReference>
<evidence type="ECO:0000313" key="2">
    <source>
        <dbReference type="EMBL" id="NBR94106.1"/>
    </source>
</evidence>
<gene>
    <name evidence="2" type="ORF">EBT44_04630</name>
</gene>
<reference evidence="2" key="1">
    <citation type="submission" date="2018-10" db="EMBL/GenBank/DDBJ databases">
        <title>Iterative Subtractive Binning of Freshwater Chronoseries Metagenomes Recovers Nearly Complete Genomes from over Four Hundred Novel Species.</title>
        <authorList>
            <person name="Rodriguez-R L.M."/>
            <person name="Tsementzi D."/>
            <person name="Luo C."/>
            <person name="Konstantinidis K.T."/>
        </authorList>
    </citation>
    <scope>NUCLEOTIDE SEQUENCE</scope>
    <source>
        <strain evidence="2">WB5_2A_028</strain>
    </source>
</reference>
<organism evidence="2 3">
    <name type="scientific">Candidatus Fonsibacter lacus</name>
    <dbReference type="NCBI Taxonomy" id="2576439"/>
    <lineage>
        <taxon>Bacteria</taxon>
        <taxon>Pseudomonadati</taxon>
        <taxon>Pseudomonadota</taxon>
        <taxon>Alphaproteobacteria</taxon>
        <taxon>Candidatus Pelagibacterales</taxon>
        <taxon>Candidatus Pelagibacterales incertae sedis</taxon>
        <taxon>Candidatus Fonsibacter</taxon>
    </lineage>
</organism>
<feature type="transmembrane region" description="Helical" evidence="1">
    <location>
        <begin position="25"/>
        <end position="45"/>
    </location>
</feature>